<name>A0A921KLK1_9ACTN</name>
<dbReference type="Pfam" id="PF13641">
    <property type="entry name" value="Glyco_tranf_2_3"/>
    <property type="match status" value="1"/>
</dbReference>
<sequence>MNPAIVIPSYWAEGAQPGVLGERGVYDYTTPIDKPLPELELCLSSLDQVRGVIRVIVLVVAPVTCEDSARARVESICRAHPALNPLVIGAREAAHVEHAVARMAHHVTGETVALRGYGAIKNMGLAVAAVFGHDVAVFLDDDEVVLDPDFLINAVHGLGSLTRQNLKVLVKSGFFIDANNSPYANPTDEWTEKYWSKATEFNRVMERMQTSSSRFSRSNHLCGGCCALHAEAYSKVPFDPYITRGEDLDYVLNLRANGMDAWFDNAWFVRSQPPEEMAGVPSMFMQDVHRWLYEYRKLDAMNSRRDLRTITPESLMPYPAPWLSAGVRRRVFQTALRRFIKGPNRLAYLRILTKGRYDADKFARAASSRYLSFSMMWPGVVAALWEDPLLQSAIRRTGEVVPPEERAAAAADDLGDTGSLPTVGEAQ</sequence>
<dbReference type="AlphaFoldDB" id="A0A921KLK1"/>
<gene>
    <name evidence="2" type="ORF">K8U72_06550</name>
</gene>
<dbReference type="Proteomes" id="UP000697330">
    <property type="component" value="Unassembled WGS sequence"/>
</dbReference>
<protein>
    <submittedName>
        <fullName evidence="2">Glycosyltransferase</fullName>
        <ecNumber evidence="2">2.4.-.-</ecNumber>
    </submittedName>
</protein>
<accession>A0A921KLK1</accession>
<comment type="caution">
    <text evidence="2">The sequence shown here is derived from an EMBL/GenBank/DDBJ whole genome shotgun (WGS) entry which is preliminary data.</text>
</comment>
<dbReference type="RefSeq" id="WP_274959200.1">
    <property type="nucleotide sequence ID" value="NZ_DYWQ01000094.1"/>
</dbReference>
<evidence type="ECO:0000313" key="3">
    <source>
        <dbReference type="Proteomes" id="UP000697330"/>
    </source>
</evidence>
<proteinExistence type="predicted"/>
<evidence type="ECO:0000313" key="2">
    <source>
        <dbReference type="EMBL" id="HJF45428.1"/>
    </source>
</evidence>
<feature type="region of interest" description="Disordered" evidence="1">
    <location>
        <begin position="401"/>
        <end position="427"/>
    </location>
</feature>
<dbReference type="EMBL" id="DYWQ01000094">
    <property type="protein sequence ID" value="HJF45428.1"/>
    <property type="molecule type" value="Genomic_DNA"/>
</dbReference>
<evidence type="ECO:0000256" key="1">
    <source>
        <dbReference type="SAM" id="MobiDB-lite"/>
    </source>
</evidence>
<organism evidence="2 3">
    <name type="scientific">Thermophilibacter provencensis</name>
    <dbReference type="NCBI Taxonomy" id="1852386"/>
    <lineage>
        <taxon>Bacteria</taxon>
        <taxon>Bacillati</taxon>
        <taxon>Actinomycetota</taxon>
        <taxon>Coriobacteriia</taxon>
        <taxon>Coriobacteriales</taxon>
        <taxon>Atopobiaceae</taxon>
        <taxon>Thermophilibacter</taxon>
    </lineage>
</organism>
<reference evidence="2" key="2">
    <citation type="submission" date="2021-09" db="EMBL/GenBank/DDBJ databases">
        <authorList>
            <person name="Gilroy R."/>
        </authorList>
    </citation>
    <scope>NUCLEOTIDE SEQUENCE</scope>
    <source>
        <strain evidence="2">CHK124-7917</strain>
    </source>
</reference>
<dbReference type="InterPro" id="IPR029044">
    <property type="entry name" value="Nucleotide-diphossugar_trans"/>
</dbReference>
<dbReference type="EC" id="2.4.-.-" evidence="2"/>
<dbReference type="GO" id="GO:0016757">
    <property type="term" value="F:glycosyltransferase activity"/>
    <property type="evidence" value="ECO:0007669"/>
    <property type="project" value="UniProtKB-KW"/>
</dbReference>
<keyword evidence="2" id="KW-0328">Glycosyltransferase</keyword>
<keyword evidence="2" id="KW-0808">Transferase</keyword>
<dbReference type="Gene3D" id="3.90.550.10">
    <property type="entry name" value="Spore Coat Polysaccharide Biosynthesis Protein SpsA, Chain A"/>
    <property type="match status" value="1"/>
</dbReference>
<dbReference type="SUPFAM" id="SSF53448">
    <property type="entry name" value="Nucleotide-diphospho-sugar transferases"/>
    <property type="match status" value="1"/>
</dbReference>
<reference evidence="2" key="1">
    <citation type="journal article" date="2021" name="PeerJ">
        <title>Extensive microbial diversity within the chicken gut microbiome revealed by metagenomics and culture.</title>
        <authorList>
            <person name="Gilroy R."/>
            <person name="Ravi A."/>
            <person name="Getino M."/>
            <person name="Pursley I."/>
            <person name="Horton D.L."/>
            <person name="Alikhan N.F."/>
            <person name="Baker D."/>
            <person name="Gharbi K."/>
            <person name="Hall N."/>
            <person name="Watson M."/>
            <person name="Adriaenssens E.M."/>
            <person name="Foster-Nyarko E."/>
            <person name="Jarju S."/>
            <person name="Secka A."/>
            <person name="Antonio M."/>
            <person name="Oren A."/>
            <person name="Chaudhuri R.R."/>
            <person name="La Ragione R."/>
            <person name="Hildebrand F."/>
            <person name="Pallen M.J."/>
        </authorList>
    </citation>
    <scope>NUCLEOTIDE SEQUENCE</scope>
    <source>
        <strain evidence="2">CHK124-7917</strain>
    </source>
</reference>